<sequence length="550" mass="61228">MGANQSTTGSHGTVPGGGAEAKVKRCYYDLLDVPKTATEDEIKRAYRRKALELHPDRNYGNVETATAQFAEIQSAYEILADPQERAWYDSHRDAILRDDENAPAGEYEHNVRLTSAEDIVRILRKVGGSMPSSDASTGFFSILRETFDSLAHEEELSCQWEDLDAAPLPPFGDRHDDYETIVKPFYAKWTSFATQKTFSWKDLYKYSDAPDRRTRRLMEKENRRFREEAIREFNDAVRSLVAFVKKRDPRIKLSSESEADRQRVLRDAAAAQAARSRAANQLKTPQLDTLPDWAKSSEPAESGETDDEVSPSAPKAEIECVICNKAFKSEKQYESHEKSKKHIRNVGQIRKEMRHDDVHLDLTRGGSDPHPSIPYQDSHQSDGTDALKIRPDSLADEPSMADDLDEGFVRGVDSVHLVDATDGSSQSLKSLPANTERPSLDDHEGSFGDSRSSQSSSPVPGEEGYTNHGPSTEKEIDDRPRSPKIGKAKQKRAKKTAQKSSEAGAAAEVACNTCGSNFTSKTKLFHHLDTAGHARPIPDSKKAGKARKRP</sequence>
<dbReference type="PANTHER" id="PTHR44029:SF1">
    <property type="entry name" value="DNAJ HOMOLOG SUBFAMILY C MEMBER 21"/>
    <property type="match status" value="1"/>
</dbReference>
<dbReference type="Pfam" id="PF12171">
    <property type="entry name" value="zf-C2H2_jaz"/>
    <property type="match status" value="1"/>
</dbReference>
<accession>A0AA43TUU8</accession>
<dbReference type="PROSITE" id="PS50076">
    <property type="entry name" value="DNAJ_2"/>
    <property type="match status" value="1"/>
</dbReference>
<comment type="caution">
    <text evidence="8">The sequence shown here is derived from an EMBL/GenBank/DDBJ whole genome shotgun (WGS) entry which is preliminary data.</text>
</comment>
<organism evidence="8 9">
    <name type="scientific">Ramalina farinacea</name>
    <dbReference type="NCBI Taxonomy" id="258253"/>
    <lineage>
        <taxon>Eukaryota</taxon>
        <taxon>Fungi</taxon>
        <taxon>Dikarya</taxon>
        <taxon>Ascomycota</taxon>
        <taxon>Pezizomycotina</taxon>
        <taxon>Lecanoromycetes</taxon>
        <taxon>OSLEUM clade</taxon>
        <taxon>Lecanoromycetidae</taxon>
        <taxon>Lecanorales</taxon>
        <taxon>Lecanorineae</taxon>
        <taxon>Ramalinaceae</taxon>
        <taxon>Ramalina</taxon>
    </lineage>
</organism>
<dbReference type="EMBL" id="JAPUFD010000001">
    <property type="protein sequence ID" value="MDI1485057.1"/>
    <property type="molecule type" value="Genomic_DNA"/>
</dbReference>
<keyword evidence="3" id="KW-0862">Zinc</keyword>
<protein>
    <submittedName>
        <fullName evidence="8">Uncharacterized protein</fullName>
    </submittedName>
</protein>
<feature type="domain" description="C2H2-type" evidence="7">
    <location>
        <begin position="509"/>
        <end position="538"/>
    </location>
</feature>
<evidence type="ECO:0000313" key="8">
    <source>
        <dbReference type="EMBL" id="MDI1485057.1"/>
    </source>
</evidence>
<feature type="domain" description="C2H2-type" evidence="7">
    <location>
        <begin position="318"/>
        <end position="342"/>
    </location>
</feature>
<keyword evidence="2 4" id="KW-0863">Zinc-finger</keyword>
<feature type="compositionally biased region" description="Polar residues" evidence="5">
    <location>
        <begin position="422"/>
        <end position="437"/>
    </location>
</feature>
<name>A0AA43TUU8_9LECA</name>
<evidence type="ECO:0000256" key="3">
    <source>
        <dbReference type="ARBA" id="ARBA00022833"/>
    </source>
</evidence>
<proteinExistence type="predicted"/>
<feature type="compositionally biased region" description="Low complexity" evidence="5">
    <location>
        <begin position="267"/>
        <end position="279"/>
    </location>
</feature>
<feature type="compositionally biased region" description="Basic and acidic residues" evidence="5">
    <location>
        <begin position="379"/>
        <end position="393"/>
    </location>
</feature>
<feature type="region of interest" description="Disordered" evidence="5">
    <location>
        <begin position="419"/>
        <end position="508"/>
    </location>
</feature>
<evidence type="ECO:0000256" key="2">
    <source>
        <dbReference type="ARBA" id="ARBA00022771"/>
    </source>
</evidence>
<dbReference type="CDD" id="cd06257">
    <property type="entry name" value="DnaJ"/>
    <property type="match status" value="1"/>
</dbReference>
<dbReference type="SUPFAM" id="SSF46565">
    <property type="entry name" value="Chaperone J-domain"/>
    <property type="match status" value="1"/>
</dbReference>
<gene>
    <name evidence="8" type="ORF">OHK93_000191</name>
</gene>
<dbReference type="GO" id="GO:0008270">
    <property type="term" value="F:zinc ion binding"/>
    <property type="evidence" value="ECO:0007669"/>
    <property type="project" value="UniProtKB-KW"/>
</dbReference>
<dbReference type="InterPro" id="IPR036236">
    <property type="entry name" value="Znf_C2H2_sf"/>
</dbReference>
<dbReference type="SMART" id="SM00355">
    <property type="entry name" value="ZnF_C2H2"/>
    <property type="match status" value="2"/>
</dbReference>
<dbReference type="InterPro" id="IPR022755">
    <property type="entry name" value="Znf_C2H2_jaz"/>
</dbReference>
<feature type="compositionally biased region" description="Basic and acidic residues" evidence="5">
    <location>
        <begin position="471"/>
        <end position="481"/>
    </location>
</feature>
<evidence type="ECO:0000259" key="7">
    <source>
        <dbReference type="PROSITE" id="PS50157"/>
    </source>
</evidence>
<dbReference type="InterPro" id="IPR003604">
    <property type="entry name" value="Matrin/U1-like-C_Znf_C2H2"/>
</dbReference>
<dbReference type="AlphaFoldDB" id="A0AA43TUU8"/>
<dbReference type="Pfam" id="PF00226">
    <property type="entry name" value="DnaJ"/>
    <property type="match status" value="1"/>
</dbReference>
<dbReference type="PROSITE" id="PS50157">
    <property type="entry name" value="ZINC_FINGER_C2H2_2"/>
    <property type="match status" value="2"/>
</dbReference>
<feature type="compositionally biased region" description="Basic and acidic residues" evidence="5">
    <location>
        <begin position="252"/>
        <end position="266"/>
    </location>
</feature>
<dbReference type="InterPro" id="IPR054076">
    <property type="entry name" value="ZUO1-like_ZHD"/>
</dbReference>
<dbReference type="SUPFAM" id="SSF57667">
    <property type="entry name" value="beta-beta-alpha zinc fingers"/>
    <property type="match status" value="1"/>
</dbReference>
<feature type="compositionally biased region" description="Basic and acidic residues" evidence="5">
    <location>
        <begin position="349"/>
        <end position="362"/>
    </location>
</feature>
<dbReference type="Proteomes" id="UP001161017">
    <property type="component" value="Unassembled WGS sequence"/>
</dbReference>
<dbReference type="Gene3D" id="3.30.160.60">
    <property type="entry name" value="Classic Zinc Finger"/>
    <property type="match status" value="1"/>
</dbReference>
<dbReference type="InterPro" id="IPR018253">
    <property type="entry name" value="DnaJ_domain_CS"/>
</dbReference>
<keyword evidence="9" id="KW-1185">Reference proteome</keyword>
<evidence type="ECO:0000256" key="5">
    <source>
        <dbReference type="SAM" id="MobiDB-lite"/>
    </source>
</evidence>
<feature type="region of interest" description="Disordered" evidence="5">
    <location>
        <begin position="252"/>
        <end position="314"/>
    </location>
</feature>
<evidence type="ECO:0000256" key="4">
    <source>
        <dbReference type="PROSITE-ProRule" id="PRU00042"/>
    </source>
</evidence>
<dbReference type="PROSITE" id="PS00636">
    <property type="entry name" value="DNAJ_1"/>
    <property type="match status" value="1"/>
</dbReference>
<evidence type="ECO:0000313" key="9">
    <source>
        <dbReference type="Proteomes" id="UP001161017"/>
    </source>
</evidence>
<dbReference type="FunFam" id="1.10.287.110:FF:000046">
    <property type="entry name" value="dnaJ homolog subfamily C member 21"/>
    <property type="match status" value="1"/>
</dbReference>
<feature type="compositionally biased region" description="Basic and acidic residues" evidence="5">
    <location>
        <begin position="529"/>
        <end position="542"/>
    </location>
</feature>
<evidence type="ECO:0000259" key="6">
    <source>
        <dbReference type="PROSITE" id="PS50076"/>
    </source>
</evidence>
<dbReference type="InterPro" id="IPR051964">
    <property type="entry name" value="Chaperone_stress_response"/>
</dbReference>
<dbReference type="SMART" id="SM00271">
    <property type="entry name" value="DnaJ"/>
    <property type="match status" value="1"/>
</dbReference>
<dbReference type="GO" id="GO:0003676">
    <property type="term" value="F:nucleic acid binding"/>
    <property type="evidence" value="ECO:0007669"/>
    <property type="project" value="InterPro"/>
</dbReference>
<dbReference type="Gene3D" id="1.10.287.110">
    <property type="entry name" value="DnaJ domain"/>
    <property type="match status" value="1"/>
</dbReference>
<dbReference type="PANTHER" id="PTHR44029">
    <property type="entry name" value="DNAJ HOMOLOG SUBFAMILY C MEMBER 21"/>
    <property type="match status" value="1"/>
</dbReference>
<dbReference type="InterPro" id="IPR036869">
    <property type="entry name" value="J_dom_sf"/>
</dbReference>
<dbReference type="SMART" id="SM00451">
    <property type="entry name" value="ZnF_U1"/>
    <property type="match status" value="1"/>
</dbReference>
<evidence type="ECO:0000256" key="1">
    <source>
        <dbReference type="ARBA" id="ARBA00022723"/>
    </source>
</evidence>
<dbReference type="PROSITE" id="PS00028">
    <property type="entry name" value="ZINC_FINGER_C2H2_1"/>
    <property type="match status" value="2"/>
</dbReference>
<reference evidence="8" key="1">
    <citation type="journal article" date="2023" name="Genome Biol. Evol.">
        <title>First Whole Genome Sequence and Flow Cytometry Genome Size Data for the Lichen-Forming Fungus Ramalina farinacea (Ascomycota).</title>
        <authorList>
            <person name="Llewellyn T."/>
            <person name="Mian S."/>
            <person name="Hill R."/>
            <person name="Leitch I.J."/>
            <person name="Gaya E."/>
        </authorList>
    </citation>
    <scope>NUCLEOTIDE SEQUENCE</scope>
    <source>
        <strain evidence="8">LIQ254RAFAR</strain>
    </source>
</reference>
<dbReference type="PRINTS" id="PR00625">
    <property type="entry name" value="JDOMAIN"/>
</dbReference>
<dbReference type="Pfam" id="PF21884">
    <property type="entry name" value="ZUO1-like_ZHD"/>
    <property type="match status" value="1"/>
</dbReference>
<feature type="compositionally biased region" description="Basic residues" evidence="5">
    <location>
        <begin position="482"/>
        <end position="497"/>
    </location>
</feature>
<dbReference type="InterPro" id="IPR001623">
    <property type="entry name" value="DnaJ_domain"/>
</dbReference>
<keyword evidence="1" id="KW-0479">Metal-binding</keyword>
<feature type="domain" description="J" evidence="6">
    <location>
        <begin position="26"/>
        <end position="92"/>
    </location>
</feature>
<feature type="compositionally biased region" description="Low complexity" evidence="5">
    <location>
        <begin position="447"/>
        <end position="457"/>
    </location>
</feature>
<dbReference type="GO" id="GO:0005737">
    <property type="term" value="C:cytoplasm"/>
    <property type="evidence" value="ECO:0007669"/>
    <property type="project" value="TreeGrafter"/>
</dbReference>
<dbReference type="InterPro" id="IPR013087">
    <property type="entry name" value="Znf_C2H2_type"/>
</dbReference>
<feature type="region of interest" description="Disordered" evidence="5">
    <location>
        <begin position="331"/>
        <end position="407"/>
    </location>
</feature>
<feature type="region of interest" description="Disordered" evidence="5">
    <location>
        <begin position="529"/>
        <end position="550"/>
    </location>
</feature>